<keyword evidence="2" id="KW-1185">Reference proteome</keyword>
<protein>
    <submittedName>
        <fullName evidence="1">Hypp8293 protein</fullName>
    </submittedName>
</protein>
<gene>
    <name evidence="1" type="primary">Hypp8293</name>
    <name evidence="1" type="ORF">BLAG_LOCUS9927</name>
</gene>
<evidence type="ECO:0000313" key="2">
    <source>
        <dbReference type="Proteomes" id="UP000838412"/>
    </source>
</evidence>
<evidence type="ECO:0000313" key="1">
    <source>
        <dbReference type="EMBL" id="CAH1248605.1"/>
    </source>
</evidence>
<name>A0A8K0EHH9_BRALA</name>
<dbReference type="AlphaFoldDB" id="A0A8K0EHH9"/>
<proteinExistence type="predicted"/>
<dbReference type="OrthoDB" id="10564483at2759"/>
<organism evidence="1 2">
    <name type="scientific">Branchiostoma lanceolatum</name>
    <name type="common">Common lancelet</name>
    <name type="synonym">Amphioxus lanceolatum</name>
    <dbReference type="NCBI Taxonomy" id="7740"/>
    <lineage>
        <taxon>Eukaryota</taxon>
        <taxon>Metazoa</taxon>
        <taxon>Chordata</taxon>
        <taxon>Cephalochordata</taxon>
        <taxon>Leptocardii</taxon>
        <taxon>Amphioxiformes</taxon>
        <taxon>Branchiostomatidae</taxon>
        <taxon>Branchiostoma</taxon>
    </lineage>
</organism>
<dbReference type="Proteomes" id="UP000838412">
    <property type="component" value="Chromosome 16"/>
</dbReference>
<reference evidence="1" key="1">
    <citation type="submission" date="2022-01" db="EMBL/GenBank/DDBJ databases">
        <authorList>
            <person name="Braso-Vives M."/>
        </authorList>
    </citation>
    <scope>NUCLEOTIDE SEQUENCE</scope>
</reference>
<dbReference type="EMBL" id="OV696701">
    <property type="protein sequence ID" value="CAH1248605.1"/>
    <property type="molecule type" value="Genomic_DNA"/>
</dbReference>
<sequence length="105" mass="11989">MNLPLCVEFYGSTYEYKNELHFFKGDFPAREFEDGQQRGGHFPCASFGARAARFDDIEYAYRVPADIRNEIKQAYMATVGNREVKRGCDFRVAMIMLVDASNGKA</sequence>
<accession>A0A8K0EHH9</accession>